<protein>
    <submittedName>
        <fullName evidence="1">CRISPR-associated protein, putative</fullName>
    </submittedName>
</protein>
<accession>B6IX21</accession>
<evidence type="ECO:0000313" key="1">
    <source>
        <dbReference type="EMBL" id="ACJ00845.1"/>
    </source>
</evidence>
<dbReference type="HOGENOM" id="CLU_025124_0_0_5"/>
<dbReference type="KEGG" id="rce:RC1_3487"/>
<dbReference type="InterPro" id="IPR013383">
    <property type="entry name" value="CRISPR-assoc_prot_DxTHG_CS"/>
</dbReference>
<reference evidence="1 2" key="1">
    <citation type="journal article" date="2010" name="BMC Genomics">
        <title>Metabolic flexibility revealed in the genome of the cyst-forming alpha-1 proteobacterium Rhodospirillum centenum.</title>
        <authorList>
            <person name="Lu Y.K."/>
            <person name="Marden J."/>
            <person name="Han M."/>
            <person name="Swingley W.D."/>
            <person name="Mastrian S.D."/>
            <person name="Chowdhury S.R."/>
            <person name="Hao J."/>
            <person name="Helmy T."/>
            <person name="Kim S."/>
            <person name="Kurdoglu A.A."/>
            <person name="Matthies H.J."/>
            <person name="Rollo D."/>
            <person name="Stothard P."/>
            <person name="Blankenship R.E."/>
            <person name="Bauer C.E."/>
            <person name="Touchman J.W."/>
        </authorList>
    </citation>
    <scope>NUCLEOTIDE SEQUENCE [LARGE SCALE GENOMIC DNA]</scope>
    <source>
        <strain evidence="2">ATCC 51521 / SW</strain>
    </source>
</reference>
<keyword evidence="2" id="KW-1185">Reference proteome</keyword>
<dbReference type="NCBIfam" id="TIGR02549">
    <property type="entry name" value="CRISPR_DxTHG"/>
    <property type="match status" value="1"/>
</dbReference>
<dbReference type="eggNOG" id="COG1517">
    <property type="taxonomic scope" value="Bacteria"/>
</dbReference>
<dbReference type="EMBL" id="CP000613">
    <property type="protein sequence ID" value="ACJ00845.1"/>
    <property type="molecule type" value="Genomic_DNA"/>
</dbReference>
<dbReference type="OrthoDB" id="5793884at2"/>
<dbReference type="Proteomes" id="UP000001591">
    <property type="component" value="Chromosome"/>
</dbReference>
<dbReference type="CDD" id="cd09732">
    <property type="entry name" value="Csx1_III-U"/>
    <property type="match status" value="1"/>
</dbReference>
<dbReference type="STRING" id="414684.RC1_3487"/>
<proteinExistence type="predicted"/>
<gene>
    <name evidence="1" type="ordered locus">RC1_3487</name>
</gene>
<organism evidence="1 2">
    <name type="scientific">Rhodospirillum centenum (strain ATCC 51521 / SW)</name>
    <dbReference type="NCBI Taxonomy" id="414684"/>
    <lineage>
        <taxon>Bacteria</taxon>
        <taxon>Pseudomonadati</taxon>
        <taxon>Pseudomonadota</taxon>
        <taxon>Alphaproteobacteria</taxon>
        <taxon>Rhodospirillales</taxon>
        <taxon>Rhodospirillaceae</taxon>
        <taxon>Rhodospirillum</taxon>
    </lineage>
</organism>
<dbReference type="RefSeq" id="WP_012568623.1">
    <property type="nucleotide sequence ID" value="NC_011420.2"/>
</dbReference>
<dbReference type="AlphaFoldDB" id="B6IX21"/>
<name>B6IX21_RHOCS</name>
<sequence>MAKNIDRLISFVGLGSKNESGQNDYKPTRYFWEGRGEGPIQTKHVSLALTRILQPAETVLLTTAKARETWQERLPAAFQEVGLPAPKFVDIPDGKDQSELWRIFEICRTHLDPPEAMSGGTVMDITHGFRSQPFLAGAAAAFTRLTRNLDDSRSVTLVYGAFEARDAEDRTPIIDLTSFLDIVDWAQAIMLFLRTGRGKDLVALTSRDAGALFRRWDEGGRPGTKPGLTGLKRPLEDFAADLATLRTGSLLLPTGTAQKLKAKIDELDTELKGHPALTTIIDRLRTMAADLVLPDGVDTLSGPDAQKTMAALARRYLEMDRYMEAAAIVREGMVSLYAQPEAGRPGQSFSKKARDEAECRWRRLDSNARGDGQLRNDLLHAGFNRGPAGAPQIANGVRKLVENLATAQIPEETQSSPLFLNLSNHPSAEWEATQREAARKLAPEIRDLPFPAVPPEADDAAISQIARDLAKQVPPGTTHAMIQGEFTLAFALVRELYRDGVVCLAATTDREMETEPDGSRRYRFRFVRFRAYPV</sequence>
<evidence type="ECO:0000313" key="2">
    <source>
        <dbReference type="Proteomes" id="UP000001591"/>
    </source>
</evidence>